<dbReference type="EMBL" id="JAPQKO010000001">
    <property type="protein sequence ID" value="KAJ5183356.1"/>
    <property type="molecule type" value="Genomic_DNA"/>
</dbReference>
<reference evidence="1" key="2">
    <citation type="journal article" date="2023" name="IMA Fungus">
        <title>Comparative genomic study of the Penicillium genus elucidates a diverse pangenome and 15 lateral gene transfer events.</title>
        <authorList>
            <person name="Petersen C."/>
            <person name="Sorensen T."/>
            <person name="Nielsen M.R."/>
            <person name="Sondergaard T.E."/>
            <person name="Sorensen J.L."/>
            <person name="Fitzpatrick D.A."/>
            <person name="Frisvad J.C."/>
            <person name="Nielsen K.L."/>
        </authorList>
    </citation>
    <scope>NUCLEOTIDE SEQUENCE</scope>
    <source>
        <strain evidence="1">IBT 21917</strain>
    </source>
</reference>
<reference evidence="1" key="1">
    <citation type="submission" date="2022-11" db="EMBL/GenBank/DDBJ databases">
        <authorList>
            <person name="Petersen C."/>
        </authorList>
    </citation>
    <scope>NUCLEOTIDE SEQUENCE</scope>
    <source>
        <strain evidence="1">IBT 21917</strain>
    </source>
</reference>
<dbReference type="AlphaFoldDB" id="A0A9W9LZ09"/>
<proteinExistence type="predicted"/>
<accession>A0A9W9LZ09</accession>
<comment type="caution">
    <text evidence="1">The sequence shown here is derived from an EMBL/GenBank/DDBJ whole genome shotgun (WGS) entry which is preliminary data.</text>
</comment>
<sequence>MSPDPKASLSEADKEQITTRNIYRDKLQTIHDTICKAEAHQLEPRVLEKVGILRQQLALGEKSKDRPFFFDPFQEKLEDLTEPDDPLRTRYITGVEMHDNVRGIHHFMEMYINNHEPVGAPGCSTASELDRWRRLSAPWGNQSHLRPHLTAPVMISSTMGPWHLRVMEAYFDGSKLVVRNTPLYDMRDYREDEPFLHDLCRWWYGHGIGNTKVLHTDDNLA</sequence>
<evidence type="ECO:0000313" key="2">
    <source>
        <dbReference type="Proteomes" id="UP001146351"/>
    </source>
</evidence>
<keyword evidence="2" id="KW-1185">Reference proteome</keyword>
<protein>
    <submittedName>
        <fullName evidence="1">Uncharacterized protein</fullName>
    </submittedName>
</protein>
<organism evidence="1 2">
    <name type="scientific">Penicillium capsulatum</name>
    <dbReference type="NCBI Taxonomy" id="69766"/>
    <lineage>
        <taxon>Eukaryota</taxon>
        <taxon>Fungi</taxon>
        <taxon>Dikarya</taxon>
        <taxon>Ascomycota</taxon>
        <taxon>Pezizomycotina</taxon>
        <taxon>Eurotiomycetes</taxon>
        <taxon>Eurotiomycetidae</taxon>
        <taxon>Eurotiales</taxon>
        <taxon>Aspergillaceae</taxon>
        <taxon>Penicillium</taxon>
    </lineage>
</organism>
<gene>
    <name evidence="1" type="ORF">N7492_000972</name>
</gene>
<dbReference type="Proteomes" id="UP001146351">
    <property type="component" value="Unassembled WGS sequence"/>
</dbReference>
<evidence type="ECO:0000313" key="1">
    <source>
        <dbReference type="EMBL" id="KAJ5183356.1"/>
    </source>
</evidence>
<name>A0A9W9LZ09_9EURO</name>
<dbReference type="OrthoDB" id="4453902at2759"/>